<dbReference type="AlphaFoldDB" id="X0X636"/>
<comment type="caution">
    <text evidence="1">The sequence shown here is derived from an EMBL/GenBank/DDBJ whole genome shotgun (WGS) entry which is preliminary data.</text>
</comment>
<dbReference type="EMBL" id="BARS01044066">
    <property type="protein sequence ID" value="GAG32123.1"/>
    <property type="molecule type" value="Genomic_DNA"/>
</dbReference>
<evidence type="ECO:0008006" key="2">
    <source>
        <dbReference type="Google" id="ProtNLM"/>
    </source>
</evidence>
<protein>
    <recommendedName>
        <fullName evidence="2">Helicase/UvrB N-terminal domain-containing protein</fullName>
    </recommendedName>
</protein>
<evidence type="ECO:0000313" key="1">
    <source>
        <dbReference type="EMBL" id="GAG32123.1"/>
    </source>
</evidence>
<organism evidence="1">
    <name type="scientific">marine sediment metagenome</name>
    <dbReference type="NCBI Taxonomy" id="412755"/>
    <lineage>
        <taxon>unclassified sequences</taxon>
        <taxon>metagenomes</taxon>
        <taxon>ecological metagenomes</taxon>
    </lineage>
</organism>
<name>X0X636_9ZZZZ</name>
<proteinExistence type="predicted"/>
<reference evidence="1" key="1">
    <citation type="journal article" date="2014" name="Front. Microbiol.">
        <title>High frequency of phylogenetically diverse reductive dehalogenase-homologous genes in deep subseafloor sedimentary metagenomes.</title>
        <authorList>
            <person name="Kawai M."/>
            <person name="Futagami T."/>
            <person name="Toyoda A."/>
            <person name="Takaki Y."/>
            <person name="Nishi S."/>
            <person name="Hori S."/>
            <person name="Arai W."/>
            <person name="Tsubouchi T."/>
            <person name="Morono Y."/>
            <person name="Uchiyama I."/>
            <person name="Ito T."/>
            <person name="Fujiyama A."/>
            <person name="Inagaki F."/>
            <person name="Takami H."/>
        </authorList>
    </citation>
    <scope>NUCLEOTIDE SEQUENCE</scope>
    <source>
        <strain evidence="1">Expedition CK06-06</strain>
    </source>
</reference>
<gene>
    <name evidence="1" type="ORF">S01H1_66628</name>
</gene>
<sequence>MATFEFNGKHFYIDGRLKRQLDDKVITDLEKRDKDAVFIVEGKERSGKSKFADILAAYIASKTGTEYNLSNVCMSPLEFRNKIMSAKKKQTVIYDEAHRGMASSRALSEINNILKDL</sequence>
<accession>X0X636</accession>
<feature type="non-terminal residue" evidence="1">
    <location>
        <position position="117"/>
    </location>
</feature>